<organism evidence="1 2">
    <name type="scientific">Mollisia scopiformis</name>
    <name type="common">Conifer needle endophyte fungus</name>
    <name type="synonym">Phialocephala scopiformis</name>
    <dbReference type="NCBI Taxonomy" id="149040"/>
    <lineage>
        <taxon>Eukaryota</taxon>
        <taxon>Fungi</taxon>
        <taxon>Dikarya</taxon>
        <taxon>Ascomycota</taxon>
        <taxon>Pezizomycotina</taxon>
        <taxon>Leotiomycetes</taxon>
        <taxon>Helotiales</taxon>
        <taxon>Mollisiaceae</taxon>
        <taxon>Mollisia</taxon>
    </lineage>
</organism>
<protein>
    <submittedName>
        <fullName evidence="1">Uncharacterized protein</fullName>
    </submittedName>
</protein>
<dbReference type="AlphaFoldDB" id="A0A194WXT4"/>
<name>A0A194WXT4_MOLSC</name>
<accession>A0A194WXT4</accession>
<dbReference type="GeneID" id="28815447"/>
<dbReference type="InParanoid" id="A0A194WXT4"/>
<keyword evidence="2" id="KW-1185">Reference proteome</keyword>
<proteinExistence type="predicted"/>
<evidence type="ECO:0000313" key="2">
    <source>
        <dbReference type="Proteomes" id="UP000070700"/>
    </source>
</evidence>
<gene>
    <name evidence="1" type="ORF">LY89DRAFT_193128</name>
</gene>
<dbReference type="Proteomes" id="UP000070700">
    <property type="component" value="Unassembled WGS sequence"/>
</dbReference>
<reference evidence="1 2" key="1">
    <citation type="submission" date="2015-10" db="EMBL/GenBank/DDBJ databases">
        <title>Full genome of DAOMC 229536 Phialocephala scopiformis, a fungal endophyte of spruce producing the potent anti-insectan compound rugulosin.</title>
        <authorList>
            <consortium name="DOE Joint Genome Institute"/>
            <person name="Walker A.K."/>
            <person name="Frasz S.L."/>
            <person name="Seifert K.A."/>
            <person name="Miller J.D."/>
            <person name="Mondo S.J."/>
            <person name="Labutti K."/>
            <person name="Lipzen A."/>
            <person name="Dockter R."/>
            <person name="Kennedy M."/>
            <person name="Grigoriev I.V."/>
            <person name="Spatafora J.W."/>
        </authorList>
    </citation>
    <scope>NUCLEOTIDE SEQUENCE [LARGE SCALE GENOMIC DNA]</scope>
    <source>
        <strain evidence="1 2">CBS 120377</strain>
    </source>
</reference>
<dbReference type="EMBL" id="KQ947423">
    <property type="protein sequence ID" value="KUJ12786.1"/>
    <property type="molecule type" value="Genomic_DNA"/>
</dbReference>
<dbReference type="KEGG" id="psco:LY89DRAFT_193128"/>
<sequence>MRPACMSQSRHKKKHTFFFSPCQRCNRLRACVRYRRTPPSLSACSSEAVVYLCLYSGGTGLIDHTASTSNSKITCQKAIE</sequence>
<dbReference type="RefSeq" id="XP_018067141.1">
    <property type="nucleotide sequence ID" value="XM_018205721.1"/>
</dbReference>
<evidence type="ECO:0000313" key="1">
    <source>
        <dbReference type="EMBL" id="KUJ12786.1"/>
    </source>
</evidence>